<organism evidence="1 2">
    <name type="scientific">Cirrhinus mrigala</name>
    <name type="common">Mrigala</name>
    <dbReference type="NCBI Taxonomy" id="683832"/>
    <lineage>
        <taxon>Eukaryota</taxon>
        <taxon>Metazoa</taxon>
        <taxon>Chordata</taxon>
        <taxon>Craniata</taxon>
        <taxon>Vertebrata</taxon>
        <taxon>Euteleostomi</taxon>
        <taxon>Actinopterygii</taxon>
        <taxon>Neopterygii</taxon>
        <taxon>Teleostei</taxon>
        <taxon>Ostariophysi</taxon>
        <taxon>Cypriniformes</taxon>
        <taxon>Cyprinidae</taxon>
        <taxon>Labeoninae</taxon>
        <taxon>Labeonini</taxon>
        <taxon>Cirrhinus</taxon>
    </lineage>
</organism>
<name>A0ABD0QFJ0_CIRMR</name>
<protein>
    <submittedName>
        <fullName evidence="1">Uncharacterized protein</fullName>
    </submittedName>
</protein>
<feature type="non-terminal residue" evidence="1">
    <location>
        <position position="1"/>
    </location>
</feature>
<comment type="caution">
    <text evidence="1">The sequence shown here is derived from an EMBL/GenBank/DDBJ whole genome shotgun (WGS) entry which is preliminary data.</text>
</comment>
<evidence type="ECO:0000313" key="2">
    <source>
        <dbReference type="Proteomes" id="UP001529510"/>
    </source>
</evidence>
<reference evidence="1 2" key="1">
    <citation type="submission" date="2024-05" db="EMBL/GenBank/DDBJ databases">
        <title>Genome sequencing and assembly of Indian major carp, Cirrhinus mrigala (Hamilton, 1822).</title>
        <authorList>
            <person name="Mohindra V."/>
            <person name="Chowdhury L.M."/>
            <person name="Lal K."/>
            <person name="Jena J.K."/>
        </authorList>
    </citation>
    <scope>NUCLEOTIDE SEQUENCE [LARGE SCALE GENOMIC DNA]</scope>
    <source>
        <strain evidence="1">CM1030</strain>
        <tissue evidence="1">Blood</tissue>
    </source>
</reference>
<keyword evidence="2" id="KW-1185">Reference proteome</keyword>
<dbReference type="EMBL" id="JAMKFB020000009">
    <property type="protein sequence ID" value="KAL0184488.1"/>
    <property type="molecule type" value="Genomic_DNA"/>
</dbReference>
<accession>A0ABD0QFJ0</accession>
<dbReference type="Proteomes" id="UP001529510">
    <property type="component" value="Unassembled WGS sequence"/>
</dbReference>
<gene>
    <name evidence="1" type="ORF">M9458_020184</name>
</gene>
<sequence>SFFSVLAAVLYHRWGKLDLAKRHYEFAPGTKENYNMLKRKLEQRQRTVG</sequence>
<proteinExistence type="predicted"/>
<dbReference type="AlphaFoldDB" id="A0ABD0QFJ0"/>
<evidence type="ECO:0000313" key="1">
    <source>
        <dbReference type="EMBL" id="KAL0184488.1"/>
    </source>
</evidence>